<name>A0ACC0BTD9_CATRO</name>
<evidence type="ECO:0000313" key="1">
    <source>
        <dbReference type="EMBL" id="KAI5675938.1"/>
    </source>
</evidence>
<keyword evidence="2" id="KW-1185">Reference proteome</keyword>
<reference evidence="2" key="1">
    <citation type="journal article" date="2023" name="Nat. Plants">
        <title>Single-cell RNA sequencing provides a high-resolution roadmap for understanding the multicellular compartmentation of specialized metabolism.</title>
        <authorList>
            <person name="Sun S."/>
            <person name="Shen X."/>
            <person name="Li Y."/>
            <person name="Li Y."/>
            <person name="Wang S."/>
            <person name="Li R."/>
            <person name="Zhang H."/>
            <person name="Shen G."/>
            <person name="Guo B."/>
            <person name="Wei J."/>
            <person name="Xu J."/>
            <person name="St-Pierre B."/>
            <person name="Chen S."/>
            <person name="Sun C."/>
        </authorList>
    </citation>
    <scope>NUCLEOTIDE SEQUENCE [LARGE SCALE GENOMIC DNA]</scope>
</reference>
<comment type="caution">
    <text evidence="1">The sequence shown here is derived from an EMBL/GenBank/DDBJ whole genome shotgun (WGS) entry which is preliminary data.</text>
</comment>
<sequence>MALVEAMTKKIKSQGCEEQHDPFIPNPREKSKDLTASLELRLTRVEKGIGTVDAHMENLNQWVEGLEADIAETHEEVREALTKLGESNLVDLQALRDELFAKVARSREVTFLGVDEHFAGKDLHPPLQSHSIPQIAISPLENIPKVIDEEREDKHLIMRPNDFRKSYGV</sequence>
<organism evidence="1 2">
    <name type="scientific">Catharanthus roseus</name>
    <name type="common">Madagascar periwinkle</name>
    <name type="synonym">Vinca rosea</name>
    <dbReference type="NCBI Taxonomy" id="4058"/>
    <lineage>
        <taxon>Eukaryota</taxon>
        <taxon>Viridiplantae</taxon>
        <taxon>Streptophyta</taxon>
        <taxon>Embryophyta</taxon>
        <taxon>Tracheophyta</taxon>
        <taxon>Spermatophyta</taxon>
        <taxon>Magnoliopsida</taxon>
        <taxon>eudicotyledons</taxon>
        <taxon>Gunneridae</taxon>
        <taxon>Pentapetalae</taxon>
        <taxon>asterids</taxon>
        <taxon>lamiids</taxon>
        <taxon>Gentianales</taxon>
        <taxon>Apocynaceae</taxon>
        <taxon>Rauvolfioideae</taxon>
        <taxon>Vinceae</taxon>
        <taxon>Catharanthinae</taxon>
        <taxon>Catharanthus</taxon>
    </lineage>
</organism>
<protein>
    <submittedName>
        <fullName evidence="1">Uncharacterized protein</fullName>
    </submittedName>
</protein>
<dbReference type="Proteomes" id="UP001060085">
    <property type="component" value="Linkage Group LG02"/>
</dbReference>
<proteinExistence type="predicted"/>
<dbReference type="EMBL" id="CM044702">
    <property type="protein sequence ID" value="KAI5675938.1"/>
    <property type="molecule type" value="Genomic_DNA"/>
</dbReference>
<evidence type="ECO:0000313" key="2">
    <source>
        <dbReference type="Proteomes" id="UP001060085"/>
    </source>
</evidence>
<gene>
    <name evidence="1" type="ORF">M9H77_06888</name>
</gene>
<accession>A0ACC0BTD9</accession>